<dbReference type="PANTHER" id="PTHR43133:SF58">
    <property type="entry name" value="ECF RNA POLYMERASE SIGMA FACTOR SIGD"/>
    <property type="match status" value="1"/>
</dbReference>
<dbReference type="GO" id="GO:0006352">
    <property type="term" value="P:DNA-templated transcription initiation"/>
    <property type="evidence" value="ECO:0007669"/>
    <property type="project" value="InterPro"/>
</dbReference>
<evidence type="ECO:0000259" key="7">
    <source>
        <dbReference type="Pfam" id="PF08281"/>
    </source>
</evidence>
<dbReference type="SUPFAM" id="SSF88946">
    <property type="entry name" value="Sigma2 domain of RNA polymerase sigma factors"/>
    <property type="match status" value="1"/>
</dbReference>
<dbReference type="GO" id="GO:0016987">
    <property type="term" value="F:sigma factor activity"/>
    <property type="evidence" value="ECO:0007669"/>
    <property type="project" value="UniProtKB-KW"/>
</dbReference>
<evidence type="ECO:0000256" key="2">
    <source>
        <dbReference type="ARBA" id="ARBA00023015"/>
    </source>
</evidence>
<dbReference type="AlphaFoldDB" id="A0A8K0Y259"/>
<evidence type="ECO:0000259" key="6">
    <source>
        <dbReference type="Pfam" id="PF04542"/>
    </source>
</evidence>
<keyword evidence="3" id="KW-0731">Sigma factor</keyword>
<dbReference type="GO" id="GO:0003677">
    <property type="term" value="F:DNA binding"/>
    <property type="evidence" value="ECO:0007669"/>
    <property type="project" value="UniProtKB-KW"/>
</dbReference>
<accession>A0A8K0Y259</accession>
<organism evidence="8 9">
    <name type="scientific">Szabonella alba</name>
    <dbReference type="NCBI Taxonomy" id="2804194"/>
    <lineage>
        <taxon>Bacteria</taxon>
        <taxon>Pseudomonadati</taxon>
        <taxon>Pseudomonadota</taxon>
        <taxon>Alphaproteobacteria</taxon>
        <taxon>Rhodobacterales</taxon>
        <taxon>Paracoccaceae</taxon>
        <taxon>Szabonella</taxon>
    </lineage>
</organism>
<dbReference type="EMBL" id="JAESVN010000002">
    <property type="protein sequence ID" value="MBL4916939.1"/>
    <property type="molecule type" value="Genomic_DNA"/>
</dbReference>
<comment type="caution">
    <text evidence="8">The sequence shown here is derived from an EMBL/GenBank/DDBJ whole genome shotgun (WGS) entry which is preliminary data.</text>
</comment>
<keyword evidence="4" id="KW-0238">DNA-binding</keyword>
<dbReference type="InterPro" id="IPR036388">
    <property type="entry name" value="WH-like_DNA-bd_sf"/>
</dbReference>
<keyword evidence="2" id="KW-0805">Transcription regulation</keyword>
<dbReference type="InterPro" id="IPR013325">
    <property type="entry name" value="RNA_pol_sigma_r2"/>
</dbReference>
<keyword evidence="5" id="KW-0804">Transcription</keyword>
<feature type="domain" description="RNA polymerase sigma factor 70 region 4 type 2" evidence="7">
    <location>
        <begin position="91"/>
        <end position="139"/>
    </location>
</feature>
<dbReference type="InterPro" id="IPR013249">
    <property type="entry name" value="RNA_pol_sigma70_r4_t2"/>
</dbReference>
<evidence type="ECO:0000256" key="3">
    <source>
        <dbReference type="ARBA" id="ARBA00023082"/>
    </source>
</evidence>
<protein>
    <submittedName>
        <fullName evidence="8">SigD protein</fullName>
    </submittedName>
</protein>
<keyword evidence="9" id="KW-1185">Reference proteome</keyword>
<evidence type="ECO:0000256" key="1">
    <source>
        <dbReference type="ARBA" id="ARBA00010641"/>
    </source>
</evidence>
<dbReference type="Gene3D" id="1.10.10.10">
    <property type="entry name" value="Winged helix-like DNA-binding domain superfamily/Winged helix DNA-binding domain"/>
    <property type="match status" value="1"/>
</dbReference>
<sequence length="148" mass="16468">MRAVIRRRGMALPPDQHEDILQEVLLAIHLKRLTWRADMPVRPWLYALARYKVVDAFRRRGAVLHLPIEAFVDILPQPEGEAPLSARDAETMLGMIDGRSAALVRAVALEGKSAEDAGEAVGLSAGTARVALHRAMRRLSQIAERMMK</sequence>
<dbReference type="Pfam" id="PF04542">
    <property type="entry name" value="Sigma70_r2"/>
    <property type="match status" value="1"/>
</dbReference>
<evidence type="ECO:0000256" key="4">
    <source>
        <dbReference type="ARBA" id="ARBA00023125"/>
    </source>
</evidence>
<gene>
    <name evidence="8" type="ORF">JL811_06850</name>
</gene>
<dbReference type="PANTHER" id="PTHR43133">
    <property type="entry name" value="RNA POLYMERASE ECF-TYPE SIGMA FACTO"/>
    <property type="match status" value="1"/>
</dbReference>
<dbReference type="Proteomes" id="UP000648908">
    <property type="component" value="Unassembled WGS sequence"/>
</dbReference>
<name>A0A8K0Y259_9RHOB</name>
<dbReference type="Pfam" id="PF08281">
    <property type="entry name" value="Sigma70_r4_2"/>
    <property type="match status" value="1"/>
</dbReference>
<dbReference type="InterPro" id="IPR007627">
    <property type="entry name" value="RNA_pol_sigma70_r2"/>
</dbReference>
<dbReference type="SUPFAM" id="SSF88659">
    <property type="entry name" value="Sigma3 and sigma4 domains of RNA polymerase sigma factors"/>
    <property type="match status" value="1"/>
</dbReference>
<evidence type="ECO:0000313" key="8">
    <source>
        <dbReference type="EMBL" id="MBL4916939.1"/>
    </source>
</evidence>
<dbReference type="Gene3D" id="1.10.1740.10">
    <property type="match status" value="1"/>
</dbReference>
<evidence type="ECO:0000313" key="9">
    <source>
        <dbReference type="Proteomes" id="UP000648908"/>
    </source>
</evidence>
<comment type="similarity">
    <text evidence="1">Belongs to the sigma-70 factor family. ECF subfamily.</text>
</comment>
<proteinExistence type="inferred from homology"/>
<dbReference type="InterPro" id="IPR013324">
    <property type="entry name" value="RNA_pol_sigma_r3/r4-like"/>
</dbReference>
<dbReference type="InterPro" id="IPR039425">
    <property type="entry name" value="RNA_pol_sigma-70-like"/>
</dbReference>
<feature type="domain" description="RNA polymerase sigma-70 region 2" evidence="6">
    <location>
        <begin position="14"/>
        <end position="61"/>
    </location>
</feature>
<reference evidence="8" key="1">
    <citation type="submission" date="2021-01" db="EMBL/GenBank/DDBJ databases">
        <title>Tabrizicola alba sp. nov. a motile alkaliphilic bacterium isolated from a soda lake.</title>
        <authorList>
            <person name="Szuroczki S."/>
            <person name="Abbaszade G."/>
            <person name="Schumann P."/>
            <person name="Toth E."/>
        </authorList>
    </citation>
    <scope>NUCLEOTIDE SEQUENCE</scope>
    <source>
        <strain evidence="8">DMG-N-6</strain>
    </source>
</reference>
<evidence type="ECO:0000256" key="5">
    <source>
        <dbReference type="ARBA" id="ARBA00023163"/>
    </source>
</evidence>